<evidence type="ECO:0000313" key="3">
    <source>
        <dbReference type="Proteomes" id="UP000515377"/>
    </source>
</evidence>
<gene>
    <name evidence="2" type="ORF">H3V42_26620</name>
</gene>
<accession>A0A9X7U8S6</accession>
<evidence type="ECO:0000256" key="1">
    <source>
        <dbReference type="SAM" id="MobiDB-lite"/>
    </source>
</evidence>
<sequence>MSADLPADRVARVLVANGYRQIVPPLQLAGLTFEVAGAFVGLGHSADLVIVGDMAADGERKVVQQIEGIARALDVMRSHRPLTTVIVGPRPVGKMLEALAQVGRILPVGEAADPADLRDQLAVLLPLVLPESLTADRDLGAGETLALPDEPLAEVLFETSKLGEGAVRDRFHAALRSVFTADEDDDAEDEFGDYVEQDSDEDDGDNGEASA</sequence>
<proteinExistence type="predicted"/>
<dbReference type="AlphaFoldDB" id="A0A9X7U8S6"/>
<organism evidence="2 3">
    <name type="scientific">Sphingobium yanoikuyae</name>
    <name type="common">Sphingomonas yanoikuyae</name>
    <dbReference type="NCBI Taxonomy" id="13690"/>
    <lineage>
        <taxon>Bacteria</taxon>
        <taxon>Pseudomonadati</taxon>
        <taxon>Pseudomonadota</taxon>
        <taxon>Alphaproteobacteria</taxon>
        <taxon>Sphingomonadales</taxon>
        <taxon>Sphingomonadaceae</taxon>
        <taxon>Sphingobium</taxon>
    </lineage>
</organism>
<evidence type="ECO:0000313" key="2">
    <source>
        <dbReference type="EMBL" id="QNG45335.1"/>
    </source>
</evidence>
<reference evidence="2 3" key="1">
    <citation type="submission" date="2020-07" db="EMBL/GenBank/DDBJ databases">
        <title>Whole genome sequence of Sphingobium yanoikuyae A3.</title>
        <authorList>
            <person name="Han S.-S."/>
        </authorList>
    </citation>
    <scope>NUCLEOTIDE SEQUENCE [LARGE SCALE GENOMIC DNA]</scope>
    <source>
        <strain evidence="2 3">A3</strain>
    </source>
</reference>
<dbReference type="Proteomes" id="UP000515377">
    <property type="component" value="Chromosome"/>
</dbReference>
<protein>
    <submittedName>
        <fullName evidence="2">Uncharacterized protein</fullName>
    </submittedName>
</protein>
<name>A0A9X7U8S6_SPHYA</name>
<feature type="region of interest" description="Disordered" evidence="1">
    <location>
        <begin position="182"/>
        <end position="211"/>
    </location>
</feature>
<dbReference type="EMBL" id="CP060122">
    <property type="protein sequence ID" value="QNG45335.1"/>
    <property type="molecule type" value="Genomic_DNA"/>
</dbReference>